<dbReference type="PANTHER" id="PTHR11358:SF26">
    <property type="entry name" value="GUANIDINO ACID HYDROLASE, MITOCHONDRIAL"/>
    <property type="match status" value="1"/>
</dbReference>
<dbReference type="PIRSF" id="PIRSF036979">
    <property type="entry name" value="Arginase"/>
    <property type="match status" value="1"/>
</dbReference>
<comment type="caution">
    <text evidence="4">The sequence shown here is derived from an EMBL/GenBank/DDBJ whole genome shotgun (WGS) entry which is preliminary data.</text>
</comment>
<gene>
    <name evidence="4" type="ORF">ACFOWM_01905</name>
</gene>
<dbReference type="PANTHER" id="PTHR11358">
    <property type="entry name" value="ARGINASE/AGMATINASE"/>
    <property type="match status" value="1"/>
</dbReference>
<evidence type="ECO:0000256" key="3">
    <source>
        <dbReference type="PROSITE-ProRule" id="PRU00742"/>
    </source>
</evidence>
<evidence type="ECO:0000256" key="1">
    <source>
        <dbReference type="ARBA" id="ARBA00022723"/>
    </source>
</evidence>
<evidence type="ECO:0000313" key="4">
    <source>
        <dbReference type="EMBL" id="MFC4261621.1"/>
    </source>
</evidence>
<keyword evidence="1" id="KW-0479">Metal-binding</keyword>
<dbReference type="RefSeq" id="WP_379706304.1">
    <property type="nucleotide sequence ID" value="NZ_JBHSCZ010000001.1"/>
</dbReference>
<dbReference type="PRINTS" id="PR00116">
    <property type="entry name" value="ARGINASE"/>
</dbReference>
<dbReference type="Proteomes" id="UP001595907">
    <property type="component" value="Unassembled WGS sequence"/>
</dbReference>
<organism evidence="4 5">
    <name type="scientific">Ferruginibacter yonginensis</name>
    <dbReference type="NCBI Taxonomy" id="1310416"/>
    <lineage>
        <taxon>Bacteria</taxon>
        <taxon>Pseudomonadati</taxon>
        <taxon>Bacteroidota</taxon>
        <taxon>Chitinophagia</taxon>
        <taxon>Chitinophagales</taxon>
        <taxon>Chitinophagaceae</taxon>
        <taxon>Ferruginibacter</taxon>
    </lineage>
</organism>
<evidence type="ECO:0000256" key="2">
    <source>
        <dbReference type="ARBA" id="ARBA00022801"/>
    </source>
</evidence>
<dbReference type="Pfam" id="PF00491">
    <property type="entry name" value="Arginase"/>
    <property type="match status" value="1"/>
</dbReference>
<dbReference type="EMBL" id="JBHSCZ010000001">
    <property type="protein sequence ID" value="MFC4261621.1"/>
    <property type="molecule type" value="Genomic_DNA"/>
</dbReference>
<keyword evidence="5" id="KW-1185">Reference proteome</keyword>
<keyword evidence="2" id="KW-0378">Hydrolase</keyword>
<protein>
    <submittedName>
        <fullName evidence="4">Agmatinase family protein</fullName>
    </submittedName>
</protein>
<evidence type="ECO:0000313" key="5">
    <source>
        <dbReference type="Proteomes" id="UP001595907"/>
    </source>
</evidence>
<proteinExistence type="inferred from homology"/>
<dbReference type="SUPFAM" id="SSF52768">
    <property type="entry name" value="Arginase/deacetylase"/>
    <property type="match status" value="1"/>
</dbReference>
<dbReference type="PROSITE" id="PS51409">
    <property type="entry name" value="ARGINASE_2"/>
    <property type="match status" value="1"/>
</dbReference>
<name>A0ABV8QMV1_9BACT</name>
<dbReference type="InterPro" id="IPR023696">
    <property type="entry name" value="Ureohydrolase_dom_sf"/>
</dbReference>
<dbReference type="Gene3D" id="3.40.800.10">
    <property type="entry name" value="Ureohydrolase domain"/>
    <property type="match status" value="1"/>
</dbReference>
<accession>A0ABV8QMV1</accession>
<dbReference type="CDD" id="cd11593">
    <property type="entry name" value="Agmatinase-like_2"/>
    <property type="match status" value="1"/>
</dbReference>
<reference evidence="5" key="1">
    <citation type="journal article" date="2019" name="Int. J. Syst. Evol. Microbiol.">
        <title>The Global Catalogue of Microorganisms (GCM) 10K type strain sequencing project: providing services to taxonomists for standard genome sequencing and annotation.</title>
        <authorList>
            <consortium name="The Broad Institute Genomics Platform"/>
            <consortium name="The Broad Institute Genome Sequencing Center for Infectious Disease"/>
            <person name="Wu L."/>
            <person name="Ma J."/>
        </authorList>
    </citation>
    <scope>NUCLEOTIDE SEQUENCE [LARGE SCALE GENOMIC DNA]</scope>
    <source>
        <strain evidence="5">CECT 8289</strain>
    </source>
</reference>
<comment type="similarity">
    <text evidence="3">Belongs to the arginase family.</text>
</comment>
<dbReference type="InterPro" id="IPR006035">
    <property type="entry name" value="Ureohydrolase"/>
</dbReference>
<sequence length="353" mass="40067">MSTLSQFDPNSVGNPNNNIFGLPFSEEESRLVIIPVPWEVTVSYNAGTARVADHLFKASLQVDLFDPEYTDVWQQGFFMRPLDRKVLTKSDFLRKEAELYINYISQGDEVAANKFMCKTLRDINEGSLFLNNWVYEQARDILAADKLVAVLGGDHSTPLGLFKAIGEKYSDFAILQIDAHMDLRKAYEGFNYSHASIMYNALEEIPQIKKLVQVGIRDYCDEELAYMESSNQRVITFFDKDIKERLYEGELWKNIVDEIVAVLPDNIFISFDIDGLNPKLCPHTGTPVHGGFEVQEIFYLFKKMHAAGKNIIGFDLNEVGVSQNEWDENVGARVLYKLCNLLTASQTKVSDAV</sequence>